<dbReference type="Gene3D" id="3.40.50.2000">
    <property type="entry name" value="Glycogen Phosphorylase B"/>
    <property type="match status" value="1"/>
</dbReference>
<organism evidence="1 2">
    <name type="scientific">Streptomyces niveiscabiei</name>
    <dbReference type="NCBI Taxonomy" id="164115"/>
    <lineage>
        <taxon>Bacteria</taxon>
        <taxon>Bacillati</taxon>
        <taxon>Actinomycetota</taxon>
        <taxon>Actinomycetes</taxon>
        <taxon>Kitasatosporales</taxon>
        <taxon>Streptomycetaceae</taxon>
        <taxon>Streptomyces</taxon>
    </lineage>
</organism>
<name>A0ABW9HNQ1_9ACTN</name>
<dbReference type="EMBL" id="JBJVNI010000005">
    <property type="protein sequence ID" value="MFM9609048.1"/>
    <property type="molecule type" value="Genomic_DNA"/>
</dbReference>
<sequence>MGDGPRILLNAEAFGFGPAAASAVLAEELLACGAELGYVGGGHTLDLQHRPPYTAVHDITGLSEAACLDRLRGLAGEYDAVLTSMDFAFGLTARQAGFRVAVYDALAWFWPWVWPVVRDESVLYLAQDFFGVRERVAGEPELAGARSVVVPPLVEPGGGWTGGGLAGVGGQVVVNLGGLCNPFWETGEVETYARLVVQGVRSAVPASCSVLVVTSEGIARELASSVSGVTVGTYRRGEVLDLLREAPYAFMTPGLGNIYDAAATGVPTVFLPATNTTQAQQADVVAAHGYCDGLVDWSDFGLAVDFGDGAPEMAGVLTSALRELSGDPDGRFALRVADAVAGMGKGRATGLLDRFGSGGARVAAAAVVRWVQSGDA</sequence>
<comment type="caution">
    <text evidence="1">The sequence shown here is derived from an EMBL/GenBank/DDBJ whole genome shotgun (WGS) entry which is preliminary data.</text>
</comment>
<reference evidence="1 2" key="1">
    <citation type="submission" date="2024-12" db="EMBL/GenBank/DDBJ databases">
        <title>Forecasting of Potato common scab and diversities of Pathogenic streptomyces spp. in china.</title>
        <authorList>
            <person name="Handique U."/>
            <person name="Wu J."/>
        </authorList>
    </citation>
    <scope>NUCLEOTIDE SEQUENCE [LARGE SCALE GENOMIC DNA]</scope>
    <source>
        <strain evidence="1 2">ZRIMU1530</strain>
    </source>
</reference>
<dbReference type="RefSeq" id="WP_109363699.1">
    <property type="nucleotide sequence ID" value="NZ_JBJVNI010000005.1"/>
</dbReference>
<keyword evidence="2" id="KW-1185">Reference proteome</keyword>
<dbReference type="Proteomes" id="UP001631957">
    <property type="component" value="Unassembled WGS sequence"/>
</dbReference>
<evidence type="ECO:0008006" key="3">
    <source>
        <dbReference type="Google" id="ProtNLM"/>
    </source>
</evidence>
<evidence type="ECO:0000313" key="2">
    <source>
        <dbReference type="Proteomes" id="UP001631957"/>
    </source>
</evidence>
<protein>
    <recommendedName>
        <fullName evidence="3">Glycosyltransferase</fullName>
    </recommendedName>
</protein>
<proteinExistence type="predicted"/>
<evidence type="ECO:0000313" key="1">
    <source>
        <dbReference type="EMBL" id="MFM9609048.1"/>
    </source>
</evidence>
<gene>
    <name evidence="1" type="ORF">ACKI18_10000</name>
</gene>
<accession>A0ABW9HNQ1</accession>